<keyword evidence="4" id="KW-0433">Leucine-rich repeat</keyword>
<dbReference type="SUPFAM" id="SSF52047">
    <property type="entry name" value="RNI-like"/>
    <property type="match status" value="1"/>
</dbReference>
<dbReference type="GO" id="GO:0005886">
    <property type="term" value="C:plasma membrane"/>
    <property type="evidence" value="ECO:0007669"/>
    <property type="project" value="UniProtKB-SubCell"/>
</dbReference>
<dbReference type="FunFam" id="3.80.10.10:FF:000213">
    <property type="entry name" value="Tyrosine-sulfated glycopeptide receptor 1"/>
    <property type="match status" value="1"/>
</dbReference>
<evidence type="ECO:0000256" key="4">
    <source>
        <dbReference type="ARBA" id="ARBA00022614"/>
    </source>
</evidence>
<dbReference type="PRINTS" id="PR00019">
    <property type="entry name" value="LEURICHRPT"/>
</dbReference>
<feature type="chain" id="PRO_5041654445" description="Leucine-rich repeat-containing N-terminal plant-type domain-containing protein" evidence="12">
    <location>
        <begin position="23"/>
        <end position="1039"/>
    </location>
</feature>
<dbReference type="Pfam" id="PF00560">
    <property type="entry name" value="LRR_1"/>
    <property type="match status" value="3"/>
</dbReference>
<name>A0AA88DQY5_FICCA</name>
<evidence type="ECO:0000256" key="6">
    <source>
        <dbReference type="ARBA" id="ARBA00022729"/>
    </source>
</evidence>
<keyword evidence="15" id="KW-1185">Reference proteome</keyword>
<evidence type="ECO:0000256" key="3">
    <source>
        <dbReference type="ARBA" id="ARBA00022475"/>
    </source>
</evidence>
<evidence type="ECO:0000256" key="2">
    <source>
        <dbReference type="ARBA" id="ARBA00009592"/>
    </source>
</evidence>
<keyword evidence="7" id="KW-0677">Repeat</keyword>
<dbReference type="Pfam" id="PF08263">
    <property type="entry name" value="LRRNT_2"/>
    <property type="match status" value="1"/>
</dbReference>
<evidence type="ECO:0000259" key="13">
    <source>
        <dbReference type="Pfam" id="PF08263"/>
    </source>
</evidence>
<evidence type="ECO:0000256" key="7">
    <source>
        <dbReference type="ARBA" id="ARBA00022737"/>
    </source>
</evidence>
<dbReference type="Gene3D" id="3.80.10.10">
    <property type="entry name" value="Ribonuclease Inhibitor"/>
    <property type="match status" value="5"/>
</dbReference>
<comment type="subcellular location">
    <subcellularLocation>
        <location evidence="1">Cell membrane</location>
        <topology evidence="1">Single-pass type I membrane protein</topology>
    </subcellularLocation>
</comment>
<keyword evidence="9" id="KW-0472">Membrane</keyword>
<dbReference type="AlphaFoldDB" id="A0AA88DQY5"/>
<dbReference type="PROSITE" id="PS51450">
    <property type="entry name" value="LRR"/>
    <property type="match status" value="1"/>
</dbReference>
<dbReference type="EMBL" id="BTGU01000092">
    <property type="protein sequence ID" value="GMN59844.1"/>
    <property type="molecule type" value="Genomic_DNA"/>
</dbReference>
<dbReference type="InterPro" id="IPR046956">
    <property type="entry name" value="RLP23-like"/>
</dbReference>
<dbReference type="SMART" id="SM00369">
    <property type="entry name" value="LRR_TYP"/>
    <property type="match status" value="5"/>
</dbReference>
<accession>A0AA88DQY5</accession>
<evidence type="ECO:0000256" key="8">
    <source>
        <dbReference type="ARBA" id="ARBA00022989"/>
    </source>
</evidence>
<reference evidence="14" key="1">
    <citation type="submission" date="2023-07" db="EMBL/GenBank/DDBJ databases">
        <title>draft genome sequence of fig (Ficus carica).</title>
        <authorList>
            <person name="Takahashi T."/>
            <person name="Nishimura K."/>
        </authorList>
    </citation>
    <scope>NUCLEOTIDE SEQUENCE</scope>
</reference>
<protein>
    <recommendedName>
        <fullName evidence="13">Leucine-rich repeat-containing N-terminal plant-type domain-containing protein</fullName>
    </recommendedName>
</protein>
<keyword evidence="11" id="KW-0325">Glycoprotein</keyword>
<proteinExistence type="inferred from homology"/>
<evidence type="ECO:0000256" key="9">
    <source>
        <dbReference type="ARBA" id="ARBA00023136"/>
    </source>
</evidence>
<keyword evidence="3" id="KW-1003">Cell membrane</keyword>
<keyword evidence="10" id="KW-0675">Receptor</keyword>
<sequence>MLMMICSTLAMMILVSLQKVMGAGQCRRDEQSLLLQLNNSLIFSESNTLGWNHSLDCCTWEGVSCQEGRVIGLHLSQKSIVGGLTDNSSLFRLHYLKSLDLSLNIFKGTPIPSSFGNLTRLTHLNLSRSGFAGPIPFEISRLTDLVTLDLSTWFDLQSLLIVDHSHWRMLLQNLTKLEQLHLDSVNISAAGKDWGRVLSSSLPNLRALSLSDCSLSGPIDQSLLKLQSLSMIRLDINNLYGPLPTFIANFTKLTFLSLSNCRLYGTFPKEIFQVPTLESIDMSNNELLLGSLPEFSLNRSLQDIVLSYTSFSGRLPSSINNLTKLSTLDLSVCHFNGILPIFMLTELVYLNLADNKFTGPIPSFKMAKNLASVILSHNSLRGAIPSSHWEGLTKLVSVDLRHNFFNGTLPSSLFGVPSMEQINLSYNQFNGLLPEFPNVSASSMLLHVLDLSSNNLKGPIPMPMLQLENLWVLSLSFNNLNGTIQLDILNKGLTTLTHLELELSYNNLSISANGTAWASFPKQIATLYLASCNLNTFPDLKNHSHLVRLDLSDNQVHGEIPNWIWDLGSGGLSYLNLSHNYLVGIQEPCALPSFLDSLDLHLNQIRGKIPILPQQTAYADFSSNNFSSSIPADFGKNLSSQFLISLSNNGLIGVIPESICNVLDLQVLDLSSNNLSGRIPDCLSGNEYQSSRPTLDLHGNSLQGQIPKSLAYCSELEVLDLGNNKNLIDKFPCFLKNISALRVLILRSNNFHGSIACSYSNDTWAKLQIIDLAHNSFNGELPASNFTDWKAMVSGEHIAQEKLNHLQVEVLQFSHIYYQDSTMITIKGQDRYLVKILTIDICVDFSSNNFSGQIPDELGALELLYVLNLSNNAFSGPIPWSLGKLQSLESLDLSRNKLNGTIPTSLADLNFLSHLDLSFNKLVGMIPSGRQFQTFSANSFLGNQGLCGFPSATNCTDGGAQHQYSTPAEDNNSDSSETKIDWNIISVEIGFIVGFASIVGPLVFCKRLRELFFETMEDVAYRILPLSVTRKWLSWTIAR</sequence>
<dbReference type="Proteomes" id="UP001187192">
    <property type="component" value="Unassembled WGS sequence"/>
</dbReference>
<dbReference type="SUPFAM" id="SSF52058">
    <property type="entry name" value="L domain-like"/>
    <property type="match status" value="2"/>
</dbReference>
<comment type="caution">
    <text evidence="14">The sequence shown here is derived from an EMBL/GenBank/DDBJ whole genome shotgun (WGS) entry which is preliminary data.</text>
</comment>
<dbReference type="InterPro" id="IPR003591">
    <property type="entry name" value="Leu-rich_rpt_typical-subtyp"/>
</dbReference>
<evidence type="ECO:0000313" key="14">
    <source>
        <dbReference type="EMBL" id="GMN59844.1"/>
    </source>
</evidence>
<keyword evidence="8" id="KW-1133">Transmembrane helix</keyword>
<evidence type="ECO:0000256" key="11">
    <source>
        <dbReference type="ARBA" id="ARBA00023180"/>
    </source>
</evidence>
<dbReference type="InterPro" id="IPR001611">
    <property type="entry name" value="Leu-rich_rpt"/>
</dbReference>
<dbReference type="PANTHER" id="PTHR48061">
    <property type="entry name" value="LEUCINE-RICH REPEAT RECEPTOR PROTEIN KINASE EMS1-LIKE-RELATED"/>
    <property type="match status" value="1"/>
</dbReference>
<feature type="signal peptide" evidence="12">
    <location>
        <begin position="1"/>
        <end position="22"/>
    </location>
</feature>
<evidence type="ECO:0000256" key="12">
    <source>
        <dbReference type="SAM" id="SignalP"/>
    </source>
</evidence>
<gene>
    <name evidence="14" type="ORF">TIFTF001_028930</name>
</gene>
<evidence type="ECO:0000256" key="5">
    <source>
        <dbReference type="ARBA" id="ARBA00022692"/>
    </source>
</evidence>
<evidence type="ECO:0000256" key="10">
    <source>
        <dbReference type="ARBA" id="ARBA00023170"/>
    </source>
</evidence>
<dbReference type="InterPro" id="IPR032675">
    <property type="entry name" value="LRR_dom_sf"/>
</dbReference>
<keyword evidence="5" id="KW-0812">Transmembrane</keyword>
<evidence type="ECO:0000313" key="15">
    <source>
        <dbReference type="Proteomes" id="UP001187192"/>
    </source>
</evidence>
<keyword evidence="6 12" id="KW-0732">Signal</keyword>
<dbReference type="Pfam" id="PF13855">
    <property type="entry name" value="LRR_8"/>
    <property type="match status" value="2"/>
</dbReference>
<evidence type="ECO:0000256" key="1">
    <source>
        <dbReference type="ARBA" id="ARBA00004251"/>
    </source>
</evidence>
<organism evidence="14 15">
    <name type="scientific">Ficus carica</name>
    <name type="common">Common fig</name>
    <dbReference type="NCBI Taxonomy" id="3494"/>
    <lineage>
        <taxon>Eukaryota</taxon>
        <taxon>Viridiplantae</taxon>
        <taxon>Streptophyta</taxon>
        <taxon>Embryophyta</taxon>
        <taxon>Tracheophyta</taxon>
        <taxon>Spermatophyta</taxon>
        <taxon>Magnoliopsida</taxon>
        <taxon>eudicotyledons</taxon>
        <taxon>Gunneridae</taxon>
        <taxon>Pentapetalae</taxon>
        <taxon>rosids</taxon>
        <taxon>fabids</taxon>
        <taxon>Rosales</taxon>
        <taxon>Moraceae</taxon>
        <taxon>Ficeae</taxon>
        <taxon>Ficus</taxon>
    </lineage>
</organism>
<feature type="domain" description="Leucine-rich repeat-containing N-terminal plant-type" evidence="13">
    <location>
        <begin position="30"/>
        <end position="65"/>
    </location>
</feature>
<comment type="similarity">
    <text evidence="2">Belongs to the RLP family.</text>
</comment>
<dbReference type="InterPro" id="IPR013210">
    <property type="entry name" value="LRR_N_plant-typ"/>
</dbReference>
<dbReference type="PANTHER" id="PTHR48061:SF2">
    <property type="entry name" value="RECEPTOR LIKE PROTEIN 30-LIKE"/>
    <property type="match status" value="1"/>
</dbReference>